<feature type="signal peptide" evidence="1">
    <location>
        <begin position="1"/>
        <end position="18"/>
    </location>
</feature>
<gene>
    <name evidence="3" type="ORF">KCU76_g2309</name>
</gene>
<feature type="chain" id="PRO_5040165705" description="DUF7907 domain-containing protein" evidence="1">
    <location>
        <begin position="19"/>
        <end position="188"/>
    </location>
</feature>
<dbReference type="Proteomes" id="UP000779574">
    <property type="component" value="Unassembled WGS sequence"/>
</dbReference>
<keyword evidence="1" id="KW-0732">Signal</keyword>
<reference evidence="3" key="2">
    <citation type="submission" date="2021-08" db="EMBL/GenBank/DDBJ databases">
        <authorList>
            <person name="Gostincar C."/>
            <person name="Sun X."/>
            <person name="Song Z."/>
            <person name="Gunde-Cimerman N."/>
        </authorList>
    </citation>
    <scope>NUCLEOTIDE SEQUENCE</scope>
    <source>
        <strain evidence="3">EXF-9911</strain>
    </source>
</reference>
<proteinExistence type="predicted"/>
<feature type="non-terminal residue" evidence="3">
    <location>
        <position position="188"/>
    </location>
</feature>
<comment type="caution">
    <text evidence="3">The sequence shown here is derived from an EMBL/GenBank/DDBJ whole genome shotgun (WGS) entry which is preliminary data.</text>
</comment>
<reference evidence="3" key="1">
    <citation type="journal article" date="2021" name="J Fungi (Basel)">
        <title>Virulence traits and population genomics of the black yeast Aureobasidium melanogenum.</title>
        <authorList>
            <person name="Cernosa A."/>
            <person name="Sun X."/>
            <person name="Gostincar C."/>
            <person name="Fang C."/>
            <person name="Gunde-Cimerman N."/>
            <person name="Song Z."/>
        </authorList>
    </citation>
    <scope>NUCLEOTIDE SEQUENCE</scope>
    <source>
        <strain evidence="3">EXF-9911</strain>
    </source>
</reference>
<feature type="domain" description="DUF7907" evidence="2">
    <location>
        <begin position="24"/>
        <end position="187"/>
    </location>
</feature>
<dbReference type="OrthoDB" id="3518533at2759"/>
<evidence type="ECO:0000259" key="2">
    <source>
        <dbReference type="Pfam" id="PF25484"/>
    </source>
</evidence>
<dbReference type="EMBL" id="JAHFXF010000055">
    <property type="protein sequence ID" value="KAG9698367.1"/>
    <property type="molecule type" value="Genomic_DNA"/>
</dbReference>
<dbReference type="AlphaFoldDB" id="A0A9P8EUD2"/>
<name>A0A9P8EUD2_AURME</name>
<organism evidence="3 4">
    <name type="scientific">Aureobasidium melanogenum</name>
    <name type="common">Aureobasidium pullulans var. melanogenum</name>
    <dbReference type="NCBI Taxonomy" id="46634"/>
    <lineage>
        <taxon>Eukaryota</taxon>
        <taxon>Fungi</taxon>
        <taxon>Dikarya</taxon>
        <taxon>Ascomycota</taxon>
        <taxon>Pezizomycotina</taxon>
        <taxon>Dothideomycetes</taxon>
        <taxon>Dothideomycetidae</taxon>
        <taxon>Dothideales</taxon>
        <taxon>Saccotheciaceae</taxon>
        <taxon>Aureobasidium</taxon>
    </lineage>
</organism>
<dbReference type="InterPro" id="IPR057229">
    <property type="entry name" value="DUF7907"/>
</dbReference>
<accession>A0A9P8EUD2</accession>
<dbReference type="Pfam" id="PF25484">
    <property type="entry name" value="DUF7907"/>
    <property type="match status" value="1"/>
</dbReference>
<protein>
    <recommendedName>
        <fullName evidence="2">DUF7907 domain-containing protein</fullName>
    </recommendedName>
</protein>
<sequence length="188" mass="20777">MHFSTIISAFALAGTALAGINTTREYELRTLLKPGQEGKERFNDLWLVASHTGAGLNDAVLYSNRSYAIKGFENATNITQSDGQPFFNQLFDLGGTLPYDLYVQDVNFYAAWEPVRIDGGSGTGGFYMNSSGLQWNSAPSGPAGTDQFGGWLVCDWWHGVPQLFAKWNYYDYENPSSCADIDLLPVYI</sequence>
<evidence type="ECO:0000256" key="1">
    <source>
        <dbReference type="SAM" id="SignalP"/>
    </source>
</evidence>
<evidence type="ECO:0000313" key="3">
    <source>
        <dbReference type="EMBL" id="KAG9698367.1"/>
    </source>
</evidence>
<evidence type="ECO:0000313" key="4">
    <source>
        <dbReference type="Proteomes" id="UP000779574"/>
    </source>
</evidence>